<accession>A0A1L7WYY1</accession>
<dbReference type="Proteomes" id="UP000184330">
    <property type="component" value="Unassembled WGS sequence"/>
</dbReference>
<dbReference type="Pfam" id="PF12697">
    <property type="entry name" value="Abhydrolase_6"/>
    <property type="match status" value="1"/>
</dbReference>
<name>A0A1L7WYY1_9HELO</name>
<dbReference type="PANTHER" id="PTHR37017:SF11">
    <property type="entry name" value="ESTERASE_LIPASE_THIOESTERASE DOMAIN-CONTAINING PROTEIN"/>
    <property type="match status" value="1"/>
</dbReference>
<evidence type="ECO:0000313" key="3">
    <source>
        <dbReference type="Proteomes" id="UP000184330"/>
    </source>
</evidence>
<reference evidence="2 3" key="1">
    <citation type="submission" date="2016-03" db="EMBL/GenBank/DDBJ databases">
        <authorList>
            <person name="Ploux O."/>
        </authorList>
    </citation>
    <scope>NUCLEOTIDE SEQUENCE [LARGE SCALE GENOMIC DNA]</scope>
    <source>
        <strain evidence="2 3">UAMH 11012</strain>
    </source>
</reference>
<dbReference type="PANTHER" id="PTHR37017">
    <property type="entry name" value="AB HYDROLASE-1 DOMAIN-CONTAINING PROTEIN-RELATED"/>
    <property type="match status" value="1"/>
</dbReference>
<keyword evidence="3" id="KW-1185">Reference proteome</keyword>
<dbReference type="InterPro" id="IPR052897">
    <property type="entry name" value="Sec-Metab_Biosynth_Hydrolase"/>
</dbReference>
<proteinExistence type="predicted"/>
<evidence type="ECO:0000313" key="2">
    <source>
        <dbReference type="EMBL" id="CZR57975.1"/>
    </source>
</evidence>
<evidence type="ECO:0000259" key="1">
    <source>
        <dbReference type="Pfam" id="PF12697"/>
    </source>
</evidence>
<organism evidence="2 3">
    <name type="scientific">Phialocephala subalpina</name>
    <dbReference type="NCBI Taxonomy" id="576137"/>
    <lineage>
        <taxon>Eukaryota</taxon>
        <taxon>Fungi</taxon>
        <taxon>Dikarya</taxon>
        <taxon>Ascomycota</taxon>
        <taxon>Pezizomycotina</taxon>
        <taxon>Leotiomycetes</taxon>
        <taxon>Helotiales</taxon>
        <taxon>Mollisiaceae</taxon>
        <taxon>Phialocephala</taxon>
        <taxon>Phialocephala fortinii species complex</taxon>
    </lineage>
</organism>
<dbReference type="InterPro" id="IPR000073">
    <property type="entry name" value="AB_hydrolase_1"/>
</dbReference>
<gene>
    <name evidence="2" type="ORF">PAC_07865</name>
</gene>
<sequence>MSKPTIVMVPGAWHKPVIYNNVASHLQKYGYSTVLQPLPSAGAIPPNQDFTQDVTAIRKRLTSLISEGKEIVLVIHSYAGLPGSEACKGLGKKEREAKGEKGGLIRFVCLNAFAMLEGFQPTPRGQYAGFPDWMKIDVENDITTVTRDDAFEIFYHDLHASEAEKWISQLEPHQSLGVYSSTLTYAAWKDIPSTYLQGVQDRSVFTQEAVGGMLGAAREVQPSAFDVVERCEEGGHCMMVSFPEWTAGALRRAAGPGEQHRNEWTNGQLSPPIFVMGPNVCLIKGTPRGAKDSEVKRHLIPAIDHPPTFLAFSNEILLGLILANRATVADKYRR</sequence>
<dbReference type="STRING" id="576137.A0A1L7WYY1"/>
<protein>
    <recommendedName>
        <fullName evidence="1">AB hydrolase-1 domain-containing protein</fullName>
    </recommendedName>
</protein>
<dbReference type="EMBL" id="FJOG01000011">
    <property type="protein sequence ID" value="CZR57975.1"/>
    <property type="molecule type" value="Genomic_DNA"/>
</dbReference>
<dbReference type="SUPFAM" id="SSF53474">
    <property type="entry name" value="alpha/beta-Hydrolases"/>
    <property type="match status" value="1"/>
</dbReference>
<dbReference type="Gene3D" id="3.40.50.1820">
    <property type="entry name" value="alpha/beta hydrolase"/>
    <property type="match status" value="1"/>
</dbReference>
<feature type="domain" description="AB hydrolase-1" evidence="1">
    <location>
        <begin position="6"/>
        <end position="248"/>
    </location>
</feature>
<dbReference type="AlphaFoldDB" id="A0A1L7WYY1"/>
<dbReference type="OrthoDB" id="1263307at2759"/>
<dbReference type="InterPro" id="IPR029058">
    <property type="entry name" value="AB_hydrolase_fold"/>
</dbReference>